<feature type="region of interest" description="Disordered" evidence="1">
    <location>
        <begin position="1"/>
        <end position="25"/>
    </location>
</feature>
<sequence length="285" mass="31238">MSTATKPRVRQPGPLPKHGTSGRYRRGCTCPPCTTAETQRVRKWKYLRQTGRSGYVPSGLAIARIWRLRAAGMTDVEIREAAKLGPSHIYQILRTKAPLLHTTAARILAVPAPAPTDEPTRNGASVPSLGTMRRLQALTAEGWPASELDRRTGAGRGYTAYLLRGKGGDTMRLSTAAKVTAVCSQLDGITPEDHGINRQAARQARSRAKANGWPGLGYWDPDDFDNPDFVPATAEPPRYLVLAENGLELERHGHTREQAAERLGVTKDNLQQSISRYRKAQQEAA</sequence>
<name>A0A7X0HLI7_9ACTN</name>
<dbReference type="Proteomes" id="UP000540423">
    <property type="component" value="Unassembled WGS sequence"/>
</dbReference>
<proteinExistence type="predicted"/>
<evidence type="ECO:0000256" key="1">
    <source>
        <dbReference type="SAM" id="MobiDB-lite"/>
    </source>
</evidence>
<gene>
    <name evidence="2" type="ORF">HNQ79_006396</name>
</gene>
<reference evidence="2 3" key="1">
    <citation type="submission" date="2020-08" db="EMBL/GenBank/DDBJ databases">
        <title>Genomic Encyclopedia of Type Strains, Phase IV (KMG-IV): sequencing the most valuable type-strain genomes for metagenomic binning, comparative biology and taxonomic classification.</title>
        <authorList>
            <person name="Goeker M."/>
        </authorList>
    </citation>
    <scope>NUCLEOTIDE SEQUENCE [LARGE SCALE GENOMIC DNA]</scope>
    <source>
        <strain evidence="2 3">DSM 40141</strain>
    </source>
</reference>
<dbReference type="RefSeq" id="WP_185036372.1">
    <property type="nucleotide sequence ID" value="NZ_BNBN01000044.1"/>
</dbReference>
<protein>
    <submittedName>
        <fullName evidence="2">Uncharacterized protein</fullName>
    </submittedName>
</protein>
<dbReference type="AlphaFoldDB" id="A0A7X0HLI7"/>
<keyword evidence="3" id="KW-1185">Reference proteome</keyword>
<organism evidence="2 3">
    <name type="scientific">Streptomyces candidus</name>
    <dbReference type="NCBI Taxonomy" id="67283"/>
    <lineage>
        <taxon>Bacteria</taxon>
        <taxon>Bacillati</taxon>
        <taxon>Actinomycetota</taxon>
        <taxon>Actinomycetes</taxon>
        <taxon>Kitasatosporales</taxon>
        <taxon>Streptomycetaceae</taxon>
        <taxon>Streptomyces</taxon>
    </lineage>
</organism>
<evidence type="ECO:0000313" key="2">
    <source>
        <dbReference type="EMBL" id="MBB6439884.1"/>
    </source>
</evidence>
<accession>A0A7X0HLI7</accession>
<comment type="caution">
    <text evidence="2">The sequence shown here is derived from an EMBL/GenBank/DDBJ whole genome shotgun (WGS) entry which is preliminary data.</text>
</comment>
<evidence type="ECO:0000313" key="3">
    <source>
        <dbReference type="Proteomes" id="UP000540423"/>
    </source>
</evidence>
<dbReference type="EMBL" id="JACHEM010000031">
    <property type="protein sequence ID" value="MBB6439884.1"/>
    <property type="molecule type" value="Genomic_DNA"/>
</dbReference>